<name>A0A2T6AID9_9FLAO</name>
<comment type="caution">
    <text evidence="1">The sequence shown here is derived from an EMBL/GenBank/DDBJ whole genome shotgun (WGS) entry which is preliminary data.</text>
</comment>
<dbReference type="AlphaFoldDB" id="A0A2T6AID9"/>
<protein>
    <submittedName>
        <fullName evidence="1">Uncharacterized protein</fullName>
    </submittedName>
</protein>
<dbReference type="Proteomes" id="UP000244174">
    <property type="component" value="Unassembled WGS sequence"/>
</dbReference>
<keyword evidence="2" id="KW-1185">Reference proteome</keyword>
<sequence length="49" mass="5926">MHRTSSNRGFSVELGRKNWSNQQTNNKIKEFEYLCKHLHTWETNFINSL</sequence>
<gene>
    <name evidence="1" type="ORF">C8P64_2114</name>
</gene>
<evidence type="ECO:0000313" key="1">
    <source>
        <dbReference type="EMBL" id="PTX43585.1"/>
    </source>
</evidence>
<proteinExistence type="predicted"/>
<organism evidence="1 2">
    <name type="scientific">Christiangramia gaetbulicola</name>
    <dbReference type="NCBI Taxonomy" id="703340"/>
    <lineage>
        <taxon>Bacteria</taxon>
        <taxon>Pseudomonadati</taxon>
        <taxon>Bacteroidota</taxon>
        <taxon>Flavobacteriia</taxon>
        <taxon>Flavobacteriales</taxon>
        <taxon>Flavobacteriaceae</taxon>
        <taxon>Christiangramia</taxon>
    </lineage>
</organism>
<reference evidence="1 2" key="1">
    <citation type="submission" date="2018-04" db="EMBL/GenBank/DDBJ databases">
        <title>Genomic Encyclopedia of Archaeal and Bacterial Type Strains, Phase II (KMG-II): from individual species to whole genera.</title>
        <authorList>
            <person name="Goeker M."/>
        </authorList>
    </citation>
    <scope>NUCLEOTIDE SEQUENCE [LARGE SCALE GENOMIC DNA]</scope>
    <source>
        <strain evidence="1 2">DSM 23082</strain>
    </source>
</reference>
<accession>A0A2T6AID9</accession>
<evidence type="ECO:0000313" key="2">
    <source>
        <dbReference type="Proteomes" id="UP000244174"/>
    </source>
</evidence>
<dbReference type="EMBL" id="QBKQ01000002">
    <property type="protein sequence ID" value="PTX43585.1"/>
    <property type="molecule type" value="Genomic_DNA"/>
</dbReference>